<dbReference type="Pfam" id="PF00043">
    <property type="entry name" value="GST_C"/>
    <property type="match status" value="1"/>
</dbReference>
<evidence type="ECO:0000256" key="6">
    <source>
        <dbReference type="SAM" id="Phobius"/>
    </source>
</evidence>
<evidence type="ECO:0000256" key="2">
    <source>
        <dbReference type="ARBA" id="ARBA00012452"/>
    </source>
</evidence>
<evidence type="ECO:0000259" key="8">
    <source>
        <dbReference type="PROSITE" id="PS50405"/>
    </source>
</evidence>
<evidence type="ECO:0000256" key="3">
    <source>
        <dbReference type="ARBA" id="ARBA00022679"/>
    </source>
</evidence>
<dbReference type="Proteomes" id="UP000813423">
    <property type="component" value="Unassembled WGS sequence"/>
</dbReference>
<dbReference type="PROSITE" id="PS50404">
    <property type="entry name" value="GST_NTER"/>
    <property type="match status" value="1"/>
</dbReference>
<reference evidence="9" key="1">
    <citation type="submission" date="2021-08" db="EMBL/GenBank/DDBJ databases">
        <title>Global Aspergillus fumigatus from environmental and clinical sources.</title>
        <authorList>
            <person name="Barber A."/>
            <person name="Sae-Ong T."/>
        </authorList>
    </citation>
    <scope>NUCLEOTIDE SEQUENCE</scope>
    <source>
        <strain evidence="9">NRZ-2016-071</strain>
    </source>
</reference>
<dbReference type="InterPro" id="IPR036282">
    <property type="entry name" value="Glutathione-S-Trfase_C_sf"/>
</dbReference>
<keyword evidence="6" id="KW-0812">Transmembrane</keyword>
<evidence type="ECO:0000313" key="9">
    <source>
        <dbReference type="EMBL" id="KAH1898006.1"/>
    </source>
</evidence>
<protein>
    <recommendedName>
        <fullName evidence="2">glutathione transferase</fullName>
        <ecNumber evidence="2">2.5.1.18</ecNumber>
    </recommendedName>
</protein>
<dbReference type="InterPro" id="IPR010987">
    <property type="entry name" value="Glutathione-S-Trfase_C-like"/>
</dbReference>
<feature type="transmembrane region" description="Helical" evidence="6">
    <location>
        <begin position="356"/>
        <end position="381"/>
    </location>
</feature>
<dbReference type="InterPro" id="IPR036249">
    <property type="entry name" value="Thioredoxin-like_sf"/>
</dbReference>
<dbReference type="GO" id="GO:0004602">
    <property type="term" value="F:glutathione peroxidase activity"/>
    <property type="evidence" value="ECO:0007669"/>
    <property type="project" value="UniProtKB-ARBA"/>
</dbReference>
<comment type="similarity">
    <text evidence="1">Belongs to the GST superfamily.</text>
</comment>
<evidence type="ECO:0000313" key="10">
    <source>
        <dbReference type="Proteomes" id="UP000813423"/>
    </source>
</evidence>
<feature type="transmembrane region" description="Helical" evidence="6">
    <location>
        <begin position="317"/>
        <end position="350"/>
    </location>
</feature>
<feature type="domain" description="GST N-terminal" evidence="7">
    <location>
        <begin position="1"/>
        <end position="81"/>
    </location>
</feature>
<dbReference type="InterPro" id="IPR004045">
    <property type="entry name" value="Glutathione_S-Trfase_N"/>
</dbReference>
<dbReference type="GO" id="GO:0005737">
    <property type="term" value="C:cytoplasm"/>
    <property type="evidence" value="ECO:0007669"/>
    <property type="project" value="UniProtKB-ARBA"/>
</dbReference>
<keyword evidence="3" id="KW-0808">Transferase</keyword>
<dbReference type="GO" id="GO:0004364">
    <property type="term" value="F:glutathione transferase activity"/>
    <property type="evidence" value="ECO:0007669"/>
    <property type="project" value="UniProtKB-EC"/>
</dbReference>
<dbReference type="Pfam" id="PF16015">
    <property type="entry name" value="Promethin"/>
    <property type="match status" value="1"/>
</dbReference>
<dbReference type="InterPro" id="IPR040079">
    <property type="entry name" value="Glutathione_S-Trfase"/>
</dbReference>
<evidence type="ECO:0000256" key="4">
    <source>
        <dbReference type="ARBA" id="ARBA00047960"/>
    </source>
</evidence>
<keyword evidence="6" id="KW-0472">Membrane</keyword>
<evidence type="ECO:0000256" key="5">
    <source>
        <dbReference type="SAM" id="MobiDB-lite"/>
    </source>
</evidence>
<evidence type="ECO:0000259" key="7">
    <source>
        <dbReference type="PROSITE" id="PS50404"/>
    </source>
</evidence>
<dbReference type="EC" id="2.5.1.18" evidence="2"/>
<comment type="catalytic activity">
    <reaction evidence="4">
        <text>RX + glutathione = an S-substituted glutathione + a halide anion + H(+)</text>
        <dbReference type="Rhea" id="RHEA:16437"/>
        <dbReference type="ChEBI" id="CHEBI:15378"/>
        <dbReference type="ChEBI" id="CHEBI:16042"/>
        <dbReference type="ChEBI" id="CHEBI:17792"/>
        <dbReference type="ChEBI" id="CHEBI:57925"/>
        <dbReference type="ChEBI" id="CHEBI:90779"/>
        <dbReference type="EC" id="2.5.1.18"/>
    </reaction>
</comment>
<dbReference type="CDD" id="cd03046">
    <property type="entry name" value="GST_N_GTT1_like"/>
    <property type="match status" value="1"/>
</dbReference>
<keyword evidence="6" id="KW-1133">Transmembrane helix</keyword>
<dbReference type="Gene3D" id="3.40.30.10">
    <property type="entry name" value="Glutaredoxin"/>
    <property type="match status" value="1"/>
</dbReference>
<feature type="compositionally biased region" description="Basic residues" evidence="5">
    <location>
        <begin position="434"/>
        <end position="446"/>
    </location>
</feature>
<dbReference type="PROSITE" id="PS50405">
    <property type="entry name" value="GST_CTER"/>
    <property type="match status" value="1"/>
</dbReference>
<dbReference type="AlphaFoldDB" id="A0A9P8NAI4"/>
<dbReference type="InterPro" id="IPR004046">
    <property type="entry name" value="GST_C"/>
</dbReference>
<dbReference type="SFLD" id="SFLDS00019">
    <property type="entry name" value="Glutathione_Transferase_(cytos"/>
    <property type="match status" value="1"/>
</dbReference>
<evidence type="ECO:0000256" key="1">
    <source>
        <dbReference type="ARBA" id="ARBA00007409"/>
    </source>
</evidence>
<dbReference type="SUPFAM" id="SSF47616">
    <property type="entry name" value="GST C-terminal domain-like"/>
    <property type="match status" value="1"/>
</dbReference>
<dbReference type="SFLD" id="SFLDG01150">
    <property type="entry name" value="Main.1:_Beta-like"/>
    <property type="match status" value="1"/>
</dbReference>
<name>A0A9P8NAI4_ASPFM</name>
<dbReference type="Pfam" id="PF02798">
    <property type="entry name" value="GST_N"/>
    <property type="match status" value="1"/>
</dbReference>
<proteinExistence type="inferred from homology"/>
<sequence>MLIVHHLQRSQSERIVWLCEELGIPYELRTYQRDAKTLLAPPELQQLHPTQAAPVIQDGTTTLAESGAIVEYILTKYGKGKLTVPPTADNYADYLYFLHFANGYFQPALVGYSTVLRSGISRDDPSARFARRNFEQALKVLDDRLAKHTWLAGEEFTAADVMNVFTLTTARLFFPYRLAGYEGILGYLQRVSQREAYQTAMAKGDPGLIPLIHGDNPRPIRLYVTKTASGTVNSTADHITDQTIPGEYPSDDTDTKYDKPAPDISFSSIWSASKTWLFSLFPNVLDRFENWIKALVAWVLPPPRQAKMYEAILNRPIASSFIICQLVCCGVPLLVFLAGVFLFAAVAVLLWAVLSLLLAAPILLVASMMGVSLWGWGWVLYGLVKFIDQHFLGGMITRFWLANRQDQDGGDGPEGEGQKGEEDEMTGKDDKSEKKRPKKLQVKKDT</sequence>
<dbReference type="PANTHER" id="PTHR44051">
    <property type="entry name" value="GLUTATHIONE S-TRANSFERASE-RELATED"/>
    <property type="match status" value="1"/>
</dbReference>
<dbReference type="PANTHER" id="PTHR44051:SF9">
    <property type="entry name" value="GLUTATHIONE S-TRANSFERASE 1"/>
    <property type="match status" value="1"/>
</dbReference>
<dbReference type="SFLD" id="SFLDG00358">
    <property type="entry name" value="Main_(cytGST)"/>
    <property type="match status" value="1"/>
</dbReference>
<accession>A0A9P8NAI4</accession>
<feature type="domain" description="GST C-terminal" evidence="8">
    <location>
        <begin position="87"/>
        <end position="220"/>
    </location>
</feature>
<organism evidence="9 10">
    <name type="scientific">Aspergillus fumigatus</name>
    <name type="common">Neosartorya fumigata</name>
    <dbReference type="NCBI Taxonomy" id="746128"/>
    <lineage>
        <taxon>Eukaryota</taxon>
        <taxon>Fungi</taxon>
        <taxon>Dikarya</taxon>
        <taxon>Ascomycota</taxon>
        <taxon>Pezizomycotina</taxon>
        <taxon>Eurotiomycetes</taxon>
        <taxon>Eurotiomycetidae</taxon>
        <taxon>Eurotiales</taxon>
        <taxon>Aspergillaceae</taxon>
        <taxon>Aspergillus</taxon>
        <taxon>Aspergillus subgen. Fumigati</taxon>
    </lineage>
</organism>
<feature type="region of interest" description="Disordered" evidence="5">
    <location>
        <begin position="404"/>
        <end position="446"/>
    </location>
</feature>
<dbReference type="EMBL" id="JAIBSC010000100">
    <property type="protein sequence ID" value="KAH1898006.1"/>
    <property type="molecule type" value="Genomic_DNA"/>
</dbReference>
<comment type="caution">
    <text evidence="9">The sequence shown here is derived from an EMBL/GenBank/DDBJ whole genome shotgun (WGS) entry which is preliminary data.</text>
</comment>
<dbReference type="CDD" id="cd03189">
    <property type="entry name" value="GST_C_GTT1_like"/>
    <property type="match status" value="1"/>
</dbReference>
<dbReference type="Gene3D" id="1.20.1050.10">
    <property type="match status" value="1"/>
</dbReference>
<dbReference type="SUPFAM" id="SSF52833">
    <property type="entry name" value="Thioredoxin-like"/>
    <property type="match status" value="1"/>
</dbReference>
<feature type="compositionally biased region" description="Basic and acidic residues" evidence="5">
    <location>
        <begin position="416"/>
        <end position="433"/>
    </location>
</feature>
<dbReference type="FunFam" id="3.40.30.10:FF:000156">
    <property type="entry name" value="Glutathione S-transferase 1"/>
    <property type="match status" value="1"/>
</dbReference>
<gene>
    <name evidence="9" type="ORF">KXV57_000461</name>
</gene>